<name>A0ABU8U072_9ACTN</name>
<evidence type="ECO:0000313" key="2">
    <source>
        <dbReference type="EMBL" id="MEJ8641242.1"/>
    </source>
</evidence>
<reference evidence="2 3" key="1">
    <citation type="submission" date="2024-03" db="EMBL/GenBank/DDBJ databases">
        <title>Novel Streptomyces species of biotechnological and ecological value are a feature of Machair soil.</title>
        <authorList>
            <person name="Prole J.R."/>
            <person name="Goodfellow M."/>
            <person name="Allenby N."/>
            <person name="Ward A.C."/>
        </authorList>
    </citation>
    <scope>NUCLEOTIDE SEQUENCE [LARGE SCALE GENOMIC DNA]</scope>
    <source>
        <strain evidence="2 3">MS1.HAVA.3</strain>
    </source>
</reference>
<feature type="compositionally biased region" description="Basic residues" evidence="1">
    <location>
        <begin position="38"/>
        <end position="48"/>
    </location>
</feature>
<dbReference type="Proteomes" id="UP001382904">
    <property type="component" value="Unassembled WGS sequence"/>
</dbReference>
<organism evidence="2 3">
    <name type="scientific">Streptomyces caledonius</name>
    <dbReference type="NCBI Taxonomy" id="3134107"/>
    <lineage>
        <taxon>Bacteria</taxon>
        <taxon>Bacillati</taxon>
        <taxon>Actinomycetota</taxon>
        <taxon>Actinomycetes</taxon>
        <taxon>Kitasatosporales</taxon>
        <taxon>Streptomycetaceae</taxon>
        <taxon>Streptomyces</taxon>
    </lineage>
</organism>
<comment type="caution">
    <text evidence="2">The sequence shown here is derived from an EMBL/GenBank/DDBJ whole genome shotgun (WGS) entry which is preliminary data.</text>
</comment>
<evidence type="ECO:0000256" key="1">
    <source>
        <dbReference type="SAM" id="MobiDB-lite"/>
    </source>
</evidence>
<sequence length="48" mass="4740">MPEAPAGSGPRRRAVLAAALAPLAVAGCSGGEAPAPRRPARRPGPRTP</sequence>
<keyword evidence="3" id="KW-1185">Reference proteome</keyword>
<protein>
    <submittedName>
        <fullName evidence="2">Uncharacterized protein</fullName>
    </submittedName>
</protein>
<evidence type="ECO:0000313" key="3">
    <source>
        <dbReference type="Proteomes" id="UP001382904"/>
    </source>
</evidence>
<gene>
    <name evidence="2" type="ORF">WKI68_06660</name>
</gene>
<dbReference type="EMBL" id="JBBKAM010000002">
    <property type="protein sequence ID" value="MEJ8641242.1"/>
    <property type="molecule type" value="Genomic_DNA"/>
</dbReference>
<proteinExistence type="predicted"/>
<accession>A0ABU8U072</accession>
<feature type="region of interest" description="Disordered" evidence="1">
    <location>
        <begin position="27"/>
        <end position="48"/>
    </location>
</feature>